<dbReference type="STRING" id="690850.Desaf_1753"/>
<protein>
    <recommendedName>
        <fullName evidence="3">ChpI protein</fullName>
    </recommendedName>
</protein>
<evidence type="ECO:0008006" key="3">
    <source>
        <dbReference type="Google" id="ProtNLM"/>
    </source>
</evidence>
<evidence type="ECO:0000313" key="2">
    <source>
        <dbReference type="Proteomes" id="UP000007844"/>
    </source>
</evidence>
<accession>F3Z1Y1</accession>
<gene>
    <name evidence="1" type="ORF">Desaf_1753</name>
</gene>
<keyword evidence="2" id="KW-1185">Reference proteome</keyword>
<dbReference type="HOGENOM" id="CLU_179926_1_0_7"/>
<dbReference type="eggNOG" id="COG0864">
    <property type="taxonomic scope" value="Bacteria"/>
</dbReference>
<dbReference type="RefSeq" id="WP_014259850.1">
    <property type="nucleotide sequence ID" value="NC_016629.1"/>
</dbReference>
<name>F3Z1Y1_DESAF</name>
<reference evidence="1 2" key="1">
    <citation type="journal article" date="2011" name="J. Bacteriol.">
        <title>Genome sequence of the mercury-methylating and pleomorphic Desulfovibrio africanus Strain Walvis Bay.</title>
        <authorList>
            <person name="Brown S.D."/>
            <person name="Wall J.D."/>
            <person name="Kucken A.M."/>
            <person name="Gilmour C.C."/>
            <person name="Podar M."/>
            <person name="Brandt C.C."/>
            <person name="Teshima H."/>
            <person name="Detter J.C."/>
            <person name="Han C.S."/>
            <person name="Land M.L."/>
            <person name="Lucas S."/>
            <person name="Han J."/>
            <person name="Pennacchio L."/>
            <person name="Nolan M."/>
            <person name="Pitluck S."/>
            <person name="Woyke T."/>
            <person name="Goodwin L."/>
            <person name="Palumbo A.V."/>
            <person name="Elias D.A."/>
        </authorList>
    </citation>
    <scope>NUCLEOTIDE SEQUENCE [LARGE SCALE GENOMIC DNA]</scope>
    <source>
        <strain evidence="1 2">Walvis Bay</strain>
    </source>
</reference>
<evidence type="ECO:0000313" key="1">
    <source>
        <dbReference type="EMBL" id="EGJ50089.1"/>
    </source>
</evidence>
<dbReference type="KEGG" id="daf:Desaf_1753"/>
<dbReference type="Proteomes" id="UP000007844">
    <property type="component" value="Chromosome"/>
</dbReference>
<dbReference type="EMBL" id="CP003221">
    <property type="protein sequence ID" value="EGJ50089.1"/>
    <property type="molecule type" value="Genomic_DNA"/>
</dbReference>
<dbReference type="AlphaFoldDB" id="F3Z1Y1"/>
<sequence length="82" mass="9318">MRTHKTAVSIPTEVYLRAEEEAERLGINRSQLYARALAEFLDRKKGEGITQQLNDLYAELDSCLGPGLEAAQTEVLPKEKWR</sequence>
<organism evidence="1 2">
    <name type="scientific">Desulfocurvibacter africanus subsp. africanus str. Walvis Bay</name>
    <dbReference type="NCBI Taxonomy" id="690850"/>
    <lineage>
        <taxon>Bacteria</taxon>
        <taxon>Pseudomonadati</taxon>
        <taxon>Thermodesulfobacteriota</taxon>
        <taxon>Desulfovibrionia</taxon>
        <taxon>Desulfovibrionales</taxon>
        <taxon>Desulfovibrionaceae</taxon>
        <taxon>Desulfocurvibacter</taxon>
    </lineage>
</organism>
<proteinExistence type="predicted"/>